<dbReference type="PANTHER" id="PTHR30006">
    <property type="entry name" value="THIAMINE-BINDING PERIPLASMIC PROTEIN-RELATED"/>
    <property type="match status" value="1"/>
</dbReference>
<keyword evidence="3" id="KW-1185">Reference proteome</keyword>
<name>A0ABS2GS65_9BURK</name>
<dbReference type="RefSeq" id="WP_205050273.1">
    <property type="nucleotide sequence ID" value="NZ_JACJKX010000008.1"/>
</dbReference>
<dbReference type="InterPro" id="IPR026045">
    <property type="entry name" value="Ferric-bd"/>
</dbReference>
<evidence type="ECO:0000313" key="2">
    <source>
        <dbReference type="EMBL" id="MBM6928685.1"/>
    </source>
</evidence>
<dbReference type="Pfam" id="PF13343">
    <property type="entry name" value="SBP_bac_6"/>
    <property type="match status" value="1"/>
</dbReference>
<comment type="caution">
    <text evidence="2">The sequence shown here is derived from an EMBL/GenBank/DDBJ whole genome shotgun (WGS) entry which is preliminary data.</text>
</comment>
<reference evidence="2 3" key="1">
    <citation type="journal article" date="2021" name="Sci. Rep.">
        <title>The distribution of antibiotic resistance genes in chicken gut microbiota commensals.</title>
        <authorList>
            <person name="Juricova H."/>
            <person name="Matiasovicova J."/>
            <person name="Kubasova T."/>
            <person name="Cejkova D."/>
            <person name="Rychlik I."/>
        </authorList>
    </citation>
    <scope>NUCLEOTIDE SEQUENCE [LARGE SCALE GENOMIC DNA]</scope>
    <source>
        <strain evidence="2 3">An562</strain>
    </source>
</reference>
<proteinExistence type="predicted"/>
<keyword evidence="1" id="KW-0732">Signal</keyword>
<evidence type="ECO:0000256" key="1">
    <source>
        <dbReference type="ARBA" id="ARBA00022729"/>
    </source>
</evidence>
<dbReference type="Gene3D" id="3.40.190.10">
    <property type="entry name" value="Periplasmic binding protein-like II"/>
    <property type="match status" value="2"/>
</dbReference>
<dbReference type="Proteomes" id="UP000777002">
    <property type="component" value="Unassembled WGS sequence"/>
</dbReference>
<dbReference type="SUPFAM" id="SSF53850">
    <property type="entry name" value="Periplasmic binding protein-like II"/>
    <property type="match status" value="1"/>
</dbReference>
<dbReference type="PANTHER" id="PTHR30006:SF2">
    <property type="entry name" value="ABC TRANSPORTER SUBSTRATE-BINDING PROTEIN"/>
    <property type="match status" value="1"/>
</dbReference>
<evidence type="ECO:0000313" key="3">
    <source>
        <dbReference type="Proteomes" id="UP000777002"/>
    </source>
</evidence>
<gene>
    <name evidence="2" type="ORF">H5985_05300</name>
</gene>
<dbReference type="PIRSF" id="PIRSF002825">
    <property type="entry name" value="CfbpA"/>
    <property type="match status" value="1"/>
</dbReference>
<organism evidence="2 3">
    <name type="scientific">Parasutterella secunda</name>
    <dbReference type="NCBI Taxonomy" id="626947"/>
    <lineage>
        <taxon>Bacteria</taxon>
        <taxon>Pseudomonadati</taxon>
        <taxon>Pseudomonadota</taxon>
        <taxon>Betaproteobacteria</taxon>
        <taxon>Burkholderiales</taxon>
        <taxon>Sutterellaceae</taxon>
        <taxon>Parasutterella</taxon>
    </lineage>
</organism>
<dbReference type="EMBL" id="JACJKX010000008">
    <property type="protein sequence ID" value="MBM6928685.1"/>
    <property type="molecule type" value="Genomic_DNA"/>
</dbReference>
<sequence length="329" mass="36263">MSTLLKGLFGFFVAILWVTSPVFAREELLVYTAVEPEFLAVYKDAFEKLHPAIEVTYVRDSAGPITARLLAEKNNPKADVILGLSAISLEKLRAAGILSTYKPINGEKINPKMRAADFSWFGINAWGGSICVNTELLKKENLPIPTSWLDLTDPRYRGKIVMPSPVASSTGYMFLAGWIQGMGDKGWDYVQRLHENILFYTASGARPAAMIAQGEVPIALTSEAFIRPFMRFSIPVQTIEPTEGIAWDAEGSALPKGSKHPEAAKKFLDFCASEAVAQIAASFSGIAAIDQFSTEKGRSIANRFLPLDFNRADSEKSNLLTRWQRIAHK</sequence>
<protein>
    <submittedName>
        <fullName evidence="2">Extracellular solute-binding protein</fullName>
    </submittedName>
</protein>
<accession>A0ABS2GS65</accession>
<dbReference type="CDD" id="cd13544">
    <property type="entry name" value="PBP2_Fbp_like_1"/>
    <property type="match status" value="1"/>
</dbReference>